<comment type="caution">
    <text evidence="5">The sequence shown here is derived from an EMBL/GenBank/DDBJ whole genome shotgun (WGS) entry which is preliminary data.</text>
</comment>
<dbReference type="InterPro" id="IPR014329">
    <property type="entry name" value="M6_adenine_DNA_mtrans_Alw26I"/>
</dbReference>
<protein>
    <recommendedName>
        <fullName evidence="1">site-specific DNA-methyltransferase (adenine-specific)</fullName>
        <ecNumber evidence="1">2.1.1.72</ecNumber>
    </recommendedName>
</protein>
<evidence type="ECO:0000256" key="1">
    <source>
        <dbReference type="ARBA" id="ARBA00011900"/>
    </source>
</evidence>
<evidence type="ECO:0000313" key="6">
    <source>
        <dbReference type="Proteomes" id="UP000247078"/>
    </source>
</evidence>
<evidence type="ECO:0000313" key="5">
    <source>
        <dbReference type="EMBL" id="PWW37889.1"/>
    </source>
</evidence>
<gene>
    <name evidence="5" type="ORF">DET56_10882</name>
</gene>
<keyword evidence="3 5" id="KW-0808">Transferase</keyword>
<reference evidence="5 6" key="1">
    <citation type="submission" date="2018-05" db="EMBL/GenBank/DDBJ databases">
        <title>Freshwater and sediment microbial communities from various areas in North America, analyzing microbe dynamics in response to fracking.</title>
        <authorList>
            <person name="Lamendella R."/>
        </authorList>
    </citation>
    <scope>NUCLEOTIDE SEQUENCE [LARGE SCALE GENOMIC DNA]</scope>
    <source>
        <strain evidence="5 6">DB-3</strain>
    </source>
</reference>
<organism evidence="5 6">
    <name type="scientific">Paenibacillus pabuli</name>
    <dbReference type="NCBI Taxonomy" id="1472"/>
    <lineage>
        <taxon>Bacteria</taxon>
        <taxon>Bacillati</taxon>
        <taxon>Bacillota</taxon>
        <taxon>Bacilli</taxon>
        <taxon>Bacillales</taxon>
        <taxon>Paenibacillaceae</taxon>
        <taxon>Paenibacillus</taxon>
    </lineage>
</organism>
<comment type="catalytic activity">
    <reaction evidence="4">
        <text>a 2'-deoxyadenosine in DNA + S-adenosyl-L-methionine = an N(6)-methyl-2'-deoxyadenosine in DNA + S-adenosyl-L-homocysteine + H(+)</text>
        <dbReference type="Rhea" id="RHEA:15197"/>
        <dbReference type="Rhea" id="RHEA-COMP:12418"/>
        <dbReference type="Rhea" id="RHEA-COMP:12419"/>
        <dbReference type="ChEBI" id="CHEBI:15378"/>
        <dbReference type="ChEBI" id="CHEBI:57856"/>
        <dbReference type="ChEBI" id="CHEBI:59789"/>
        <dbReference type="ChEBI" id="CHEBI:90615"/>
        <dbReference type="ChEBI" id="CHEBI:90616"/>
        <dbReference type="EC" id="2.1.1.72"/>
    </reaction>
</comment>
<proteinExistence type="predicted"/>
<dbReference type="PRINTS" id="PR00507">
    <property type="entry name" value="N12N6MTFRASE"/>
</dbReference>
<dbReference type="GO" id="GO:0009007">
    <property type="term" value="F:site-specific DNA-methyltransferase (adenine-specific) activity"/>
    <property type="evidence" value="ECO:0007669"/>
    <property type="project" value="UniProtKB-EC"/>
</dbReference>
<dbReference type="AlphaFoldDB" id="A0A855XRQ8"/>
<accession>A0A855XRQ8</accession>
<dbReference type="GO" id="GO:0032259">
    <property type="term" value="P:methylation"/>
    <property type="evidence" value="ECO:0007669"/>
    <property type="project" value="UniProtKB-KW"/>
</dbReference>
<dbReference type="EMBL" id="QGTZ01000008">
    <property type="protein sequence ID" value="PWW37889.1"/>
    <property type="molecule type" value="Genomic_DNA"/>
</dbReference>
<dbReference type="CDD" id="cd02440">
    <property type="entry name" value="AdoMet_MTases"/>
    <property type="match status" value="1"/>
</dbReference>
<dbReference type="Proteomes" id="UP000247078">
    <property type="component" value="Unassembled WGS sequence"/>
</dbReference>
<dbReference type="InterPro" id="IPR029063">
    <property type="entry name" value="SAM-dependent_MTases_sf"/>
</dbReference>
<sequence length="563" mass="64254">MHQLEMIFEEDKNLIKSEIAQLVMGTDSSNHMKNKKNLEIKSTGRFYTHQLIGEQLVDSIFKNASSLAYASIIKVIDPFCGDGRLIEWLLCSSHKFNNRALWEIDLWDIDFHATLIAKDKVTKIASELGLEVKVNTVICDAFENASDFYNEFDICLTNPPWENIKPDKRDMEALDKEASEEYIKLLRERDTFLTNLFPLSAPTKRFAGWGLNLARCGTEVAIKLTKKTGICGIVSPSSLIADQTSEPLRQWIFENNEVYEVAYYEAEARLFENVDQSCITLTIGPQKQTNSVPKLTYYNKNHKKESINISDNEWSSVKNDSYVIPLQFGVSVLNLKPFFQELKQLTDYEGLTGASLWSGRELDQTNIEKNLSSSGVYKFLRGKMISRYKIVECPNSYVNERNIKIPASSQFYRIAWRDVSRPTQKRRMIATIVPPGIVTGNSLSLIYYRDNNLKKLKSLLAIMNSLVFETQVRMNSTTNHVSLGTVRKAFVPDLNSIYITNTLSDLLDKFSETNSTVSEADLEVEVAKVYNLKFNEFSDILSLYPKISAEEKLELLEKAKIKL</sequence>
<dbReference type="RefSeq" id="WP_110000379.1">
    <property type="nucleotide sequence ID" value="NZ_QGTZ01000008.1"/>
</dbReference>
<evidence type="ECO:0000256" key="3">
    <source>
        <dbReference type="ARBA" id="ARBA00022679"/>
    </source>
</evidence>
<dbReference type="Gene3D" id="3.40.50.150">
    <property type="entry name" value="Vaccinia Virus protein VP39"/>
    <property type="match status" value="1"/>
</dbReference>
<dbReference type="PANTHER" id="PTHR33841">
    <property type="entry name" value="DNA METHYLTRANSFERASE YEEA-RELATED"/>
    <property type="match status" value="1"/>
</dbReference>
<evidence type="ECO:0000256" key="4">
    <source>
        <dbReference type="ARBA" id="ARBA00047942"/>
    </source>
</evidence>
<dbReference type="InterPro" id="IPR050953">
    <property type="entry name" value="N4_N6_ade-DNA_methylase"/>
</dbReference>
<dbReference type="NCBIfam" id="TIGR02987">
    <property type="entry name" value="met_A_Alw26"/>
    <property type="match status" value="1"/>
</dbReference>
<evidence type="ECO:0000256" key="2">
    <source>
        <dbReference type="ARBA" id="ARBA00022603"/>
    </source>
</evidence>
<dbReference type="SUPFAM" id="SSF53335">
    <property type="entry name" value="S-adenosyl-L-methionine-dependent methyltransferases"/>
    <property type="match status" value="1"/>
</dbReference>
<name>A0A855XRQ8_9BACL</name>
<dbReference type="PANTHER" id="PTHR33841:SF1">
    <property type="entry name" value="DNA METHYLTRANSFERASE A"/>
    <property type="match status" value="1"/>
</dbReference>
<dbReference type="EC" id="2.1.1.72" evidence="1"/>
<keyword evidence="2 5" id="KW-0489">Methyltransferase</keyword>